<evidence type="ECO:0000313" key="1">
    <source>
        <dbReference type="EMBL" id="CAH3021004.1"/>
    </source>
</evidence>
<sequence length="180" mass="20873">MSSDGITIRVCTADDSETKELEIQSDISSNLESPLERRPSFCLNEEQRMSKSFQERKSDVDGAIEWIVKEIKSLQQQDQDLMKQFVKLRGVLNSIKDRPEDPPQFDRKISLPEHYHWSPVFLDYSITEDSPTTFHRDEVSPGLRRRAHSDFAGTVSHYPLSKLVYDDGFGSEERFENFLI</sequence>
<accession>A0ABN8LZV6</accession>
<name>A0ABN8LZV6_9CNID</name>
<reference evidence="1 2" key="1">
    <citation type="submission" date="2022-05" db="EMBL/GenBank/DDBJ databases">
        <authorList>
            <consortium name="Genoscope - CEA"/>
            <person name="William W."/>
        </authorList>
    </citation>
    <scope>NUCLEOTIDE SEQUENCE [LARGE SCALE GENOMIC DNA]</scope>
</reference>
<evidence type="ECO:0000313" key="2">
    <source>
        <dbReference type="Proteomes" id="UP001159427"/>
    </source>
</evidence>
<proteinExistence type="predicted"/>
<dbReference type="EMBL" id="CALNXI010000166">
    <property type="protein sequence ID" value="CAH3021004.1"/>
    <property type="molecule type" value="Genomic_DNA"/>
</dbReference>
<dbReference type="Proteomes" id="UP001159427">
    <property type="component" value="Unassembled WGS sequence"/>
</dbReference>
<protein>
    <submittedName>
        <fullName evidence="1">Uncharacterized protein</fullName>
    </submittedName>
</protein>
<keyword evidence="2" id="KW-1185">Reference proteome</keyword>
<comment type="caution">
    <text evidence="1">The sequence shown here is derived from an EMBL/GenBank/DDBJ whole genome shotgun (WGS) entry which is preliminary data.</text>
</comment>
<organism evidence="1 2">
    <name type="scientific">Porites evermanni</name>
    <dbReference type="NCBI Taxonomy" id="104178"/>
    <lineage>
        <taxon>Eukaryota</taxon>
        <taxon>Metazoa</taxon>
        <taxon>Cnidaria</taxon>
        <taxon>Anthozoa</taxon>
        <taxon>Hexacorallia</taxon>
        <taxon>Scleractinia</taxon>
        <taxon>Fungiina</taxon>
        <taxon>Poritidae</taxon>
        <taxon>Porites</taxon>
    </lineage>
</organism>
<gene>
    <name evidence="1" type="ORF">PEVE_00009505</name>
</gene>